<evidence type="ECO:0000256" key="4">
    <source>
        <dbReference type="ARBA" id="ARBA00022989"/>
    </source>
</evidence>
<feature type="transmembrane region" description="Helical" evidence="6">
    <location>
        <begin position="151"/>
        <end position="171"/>
    </location>
</feature>
<dbReference type="CDD" id="cd06174">
    <property type="entry name" value="MFS"/>
    <property type="match status" value="1"/>
</dbReference>
<dbReference type="Proteomes" id="UP000371041">
    <property type="component" value="Chromosome"/>
</dbReference>
<comment type="subcellular location">
    <subcellularLocation>
        <location evidence="1">Cell membrane</location>
        <topology evidence="1">Multi-pass membrane protein</topology>
    </subcellularLocation>
</comment>
<keyword evidence="4 6" id="KW-1133">Transmembrane helix</keyword>
<feature type="transmembrane region" description="Helical" evidence="6">
    <location>
        <begin position="177"/>
        <end position="201"/>
    </location>
</feature>
<evidence type="ECO:0000256" key="3">
    <source>
        <dbReference type="ARBA" id="ARBA00022692"/>
    </source>
</evidence>
<dbReference type="AlphaFoldDB" id="A0A5Q3Q5K0"/>
<evidence type="ECO:0000256" key="6">
    <source>
        <dbReference type="SAM" id="Phobius"/>
    </source>
</evidence>
<dbReference type="PANTHER" id="PTHR43124:SF3">
    <property type="entry name" value="CHLORAMPHENICOL EFFLUX PUMP RV0191"/>
    <property type="match status" value="1"/>
</dbReference>
<dbReference type="InterPro" id="IPR050189">
    <property type="entry name" value="MFS_Efflux_Transporters"/>
</dbReference>
<feature type="transmembrane region" description="Helical" evidence="6">
    <location>
        <begin position="299"/>
        <end position="318"/>
    </location>
</feature>
<accession>A0A5Q3Q5K0</accession>
<feature type="transmembrane region" description="Helical" evidence="6">
    <location>
        <begin position="235"/>
        <end position="255"/>
    </location>
</feature>
<dbReference type="Pfam" id="PF07690">
    <property type="entry name" value="MFS_1"/>
    <property type="match status" value="1"/>
</dbReference>
<keyword evidence="9" id="KW-1185">Reference proteome</keyword>
<feature type="transmembrane region" description="Helical" evidence="6">
    <location>
        <begin position="397"/>
        <end position="416"/>
    </location>
</feature>
<feature type="transmembrane region" description="Helical" evidence="6">
    <location>
        <begin position="366"/>
        <end position="385"/>
    </location>
</feature>
<feature type="transmembrane region" description="Helical" evidence="6">
    <location>
        <begin position="93"/>
        <end position="116"/>
    </location>
</feature>
<organism evidence="8 9">
    <name type="scientific">Allosaccharopolyspora coralli</name>
    <dbReference type="NCBI Taxonomy" id="2665642"/>
    <lineage>
        <taxon>Bacteria</taxon>
        <taxon>Bacillati</taxon>
        <taxon>Actinomycetota</taxon>
        <taxon>Actinomycetes</taxon>
        <taxon>Pseudonocardiales</taxon>
        <taxon>Pseudonocardiaceae</taxon>
        <taxon>Allosaccharopolyspora</taxon>
    </lineage>
</organism>
<feature type="domain" description="Major facilitator superfamily (MFS) profile" evidence="7">
    <location>
        <begin position="27"/>
        <end position="420"/>
    </location>
</feature>
<dbReference type="PANTHER" id="PTHR43124">
    <property type="entry name" value="PURINE EFFLUX PUMP PBUE"/>
    <property type="match status" value="1"/>
</dbReference>
<dbReference type="EMBL" id="CP045929">
    <property type="protein sequence ID" value="QGK69901.1"/>
    <property type="molecule type" value="Genomic_DNA"/>
</dbReference>
<feature type="transmembrane region" description="Helical" evidence="6">
    <location>
        <begin position="267"/>
        <end position="287"/>
    </location>
</feature>
<evidence type="ECO:0000256" key="1">
    <source>
        <dbReference type="ARBA" id="ARBA00004651"/>
    </source>
</evidence>
<proteinExistence type="predicted"/>
<sequence>MSTSVSVQRPSPPVEPNKRSSRRAWWVWGVGVSAYVAALFHRASLGVAAPDAAQRFDVGPGVLALFSVVQLGVYVLLQVPSGVVADRWGPRRVIAAGAVALAVGSAVFAISGSLLGGITGRLLIGVGDAFMFINVLRLAAQWFPPERYGKVAALTGLAGGAGQLVATMPLTTALHSWGWVATFLSAALVTGVITVLVWGAVRDRPAGAPVETGPDESVNGMLWEVVRRRGTGHSFWVHAVFMSQFVVVTTLWGAPWLTEAQGFDADGAGALLMVCVAAFVVSAWCCGQWVAGRPRRRELFSAGLGAVVLGAWVSLVAWPGVLPTTVLVTLLVVIGAGGGAAMLAFDGARLANPVHRSGTASGVVNMGGFVGAVLMQVGVGAVLQVTAELPAVEAYRWGFLPVVVLLAVSVGVQWRLRTRW</sequence>
<feature type="transmembrane region" description="Helical" evidence="6">
    <location>
        <begin position="324"/>
        <end position="345"/>
    </location>
</feature>
<keyword evidence="3 6" id="KW-0812">Transmembrane</keyword>
<dbReference type="Gene3D" id="1.20.1250.20">
    <property type="entry name" value="MFS general substrate transporter like domains"/>
    <property type="match status" value="2"/>
</dbReference>
<evidence type="ECO:0000259" key="7">
    <source>
        <dbReference type="PROSITE" id="PS50850"/>
    </source>
</evidence>
<feature type="transmembrane region" description="Helical" evidence="6">
    <location>
        <begin position="61"/>
        <end position="81"/>
    </location>
</feature>
<name>A0A5Q3Q5K0_9PSEU</name>
<evidence type="ECO:0000313" key="9">
    <source>
        <dbReference type="Proteomes" id="UP000371041"/>
    </source>
</evidence>
<protein>
    <submittedName>
        <fullName evidence="8">MFS transporter</fullName>
    </submittedName>
</protein>
<evidence type="ECO:0000256" key="5">
    <source>
        <dbReference type="ARBA" id="ARBA00023136"/>
    </source>
</evidence>
<evidence type="ECO:0000313" key="8">
    <source>
        <dbReference type="EMBL" id="QGK69901.1"/>
    </source>
</evidence>
<feature type="transmembrane region" description="Helical" evidence="6">
    <location>
        <begin position="122"/>
        <end position="139"/>
    </location>
</feature>
<dbReference type="PROSITE" id="PS50850">
    <property type="entry name" value="MFS"/>
    <property type="match status" value="1"/>
</dbReference>
<dbReference type="RefSeq" id="WP_154076494.1">
    <property type="nucleotide sequence ID" value="NZ_CP045929.1"/>
</dbReference>
<gene>
    <name evidence="8" type="ORF">GIY23_10550</name>
</gene>
<dbReference type="GO" id="GO:0022857">
    <property type="term" value="F:transmembrane transporter activity"/>
    <property type="evidence" value="ECO:0007669"/>
    <property type="project" value="InterPro"/>
</dbReference>
<reference evidence="9" key="1">
    <citation type="submission" date="2019-11" db="EMBL/GenBank/DDBJ databases">
        <title>The complete genome sequence of Saccharopolyspora sp. E2A.</title>
        <authorList>
            <person name="Zhang G."/>
        </authorList>
    </citation>
    <scope>NUCLEOTIDE SEQUENCE [LARGE SCALE GENOMIC DNA]</scope>
    <source>
        <strain evidence="9">E2A</strain>
    </source>
</reference>
<dbReference type="SUPFAM" id="SSF103473">
    <property type="entry name" value="MFS general substrate transporter"/>
    <property type="match status" value="1"/>
</dbReference>
<keyword evidence="2" id="KW-1003">Cell membrane</keyword>
<feature type="transmembrane region" description="Helical" evidence="6">
    <location>
        <begin position="24"/>
        <end position="41"/>
    </location>
</feature>
<dbReference type="KEGG" id="sace:GIY23_10550"/>
<keyword evidence="5 6" id="KW-0472">Membrane</keyword>
<dbReference type="InterPro" id="IPR011701">
    <property type="entry name" value="MFS"/>
</dbReference>
<dbReference type="InterPro" id="IPR020846">
    <property type="entry name" value="MFS_dom"/>
</dbReference>
<evidence type="ECO:0000256" key="2">
    <source>
        <dbReference type="ARBA" id="ARBA00022475"/>
    </source>
</evidence>
<dbReference type="GO" id="GO:0005886">
    <property type="term" value="C:plasma membrane"/>
    <property type="evidence" value="ECO:0007669"/>
    <property type="project" value="UniProtKB-SubCell"/>
</dbReference>
<dbReference type="InterPro" id="IPR036259">
    <property type="entry name" value="MFS_trans_sf"/>
</dbReference>